<keyword evidence="3" id="KW-1185">Reference proteome</keyword>
<sequence>MVVVEREYKAKNQELESEVERLKFQVASLSISQRTQERHVTLPAGLPRAIEDIPADILLAYARSRMEAQTAGGVPISHRYEDKSR</sequence>
<reference evidence="4" key="2">
    <citation type="submission" date="2019-09" db="UniProtKB">
        <authorList>
            <consortium name="WormBaseParasite"/>
        </authorList>
    </citation>
    <scope>IDENTIFICATION</scope>
</reference>
<name>A0A183F9F5_HELPZ</name>
<dbReference type="WBParaSite" id="HPBE_0000279701-mRNA-1">
    <property type="protein sequence ID" value="HPBE_0000279701-mRNA-1"/>
    <property type="gene ID" value="HPBE_0000279701"/>
</dbReference>
<reference evidence="2 3" key="1">
    <citation type="submission" date="2018-11" db="EMBL/GenBank/DDBJ databases">
        <authorList>
            <consortium name="Pathogen Informatics"/>
        </authorList>
    </citation>
    <scope>NUCLEOTIDE SEQUENCE [LARGE SCALE GENOMIC DNA]</scope>
</reference>
<evidence type="ECO:0000313" key="3">
    <source>
        <dbReference type="Proteomes" id="UP000050761"/>
    </source>
</evidence>
<dbReference type="AlphaFoldDB" id="A0A183F9F5"/>
<feature type="coiled-coil region" evidence="1">
    <location>
        <begin position="1"/>
        <end position="32"/>
    </location>
</feature>
<proteinExistence type="predicted"/>
<accession>A0A183F9F5</accession>
<organism evidence="3 4">
    <name type="scientific">Heligmosomoides polygyrus</name>
    <name type="common">Parasitic roundworm</name>
    <dbReference type="NCBI Taxonomy" id="6339"/>
    <lineage>
        <taxon>Eukaryota</taxon>
        <taxon>Metazoa</taxon>
        <taxon>Ecdysozoa</taxon>
        <taxon>Nematoda</taxon>
        <taxon>Chromadorea</taxon>
        <taxon>Rhabditida</taxon>
        <taxon>Rhabditina</taxon>
        <taxon>Rhabditomorpha</taxon>
        <taxon>Strongyloidea</taxon>
        <taxon>Heligmosomidae</taxon>
        <taxon>Heligmosomoides</taxon>
    </lineage>
</organism>
<dbReference type="EMBL" id="UZAH01004966">
    <property type="protein sequence ID" value="VDO28358.1"/>
    <property type="molecule type" value="Genomic_DNA"/>
</dbReference>
<keyword evidence="1" id="KW-0175">Coiled coil</keyword>
<dbReference type="Proteomes" id="UP000050761">
    <property type="component" value="Unassembled WGS sequence"/>
</dbReference>
<protein>
    <submittedName>
        <fullName evidence="4">PKcGMP_CC domain-containing protein</fullName>
    </submittedName>
</protein>
<evidence type="ECO:0000256" key="1">
    <source>
        <dbReference type="SAM" id="Coils"/>
    </source>
</evidence>
<gene>
    <name evidence="2" type="ORF">HPBE_LOCUS2798</name>
</gene>
<evidence type="ECO:0000313" key="2">
    <source>
        <dbReference type="EMBL" id="VDO28358.1"/>
    </source>
</evidence>
<accession>A0A3P7XEP8</accession>
<evidence type="ECO:0000313" key="4">
    <source>
        <dbReference type="WBParaSite" id="HPBE_0000279701-mRNA-1"/>
    </source>
</evidence>